<dbReference type="NCBIfam" id="TIGR00277">
    <property type="entry name" value="HDIG"/>
    <property type="match status" value="1"/>
</dbReference>
<protein>
    <submittedName>
        <fullName evidence="1">HDIG domain-containing protein</fullName>
    </submittedName>
</protein>
<evidence type="ECO:0000313" key="2">
    <source>
        <dbReference type="Proteomes" id="UP001519924"/>
    </source>
</evidence>
<proteinExistence type="predicted"/>
<evidence type="ECO:0000313" key="1">
    <source>
        <dbReference type="EMBL" id="MBW8269475.1"/>
    </source>
</evidence>
<keyword evidence="2" id="KW-1185">Reference proteome</keyword>
<reference evidence="1 2" key="1">
    <citation type="submission" date="2021-08" db="EMBL/GenBank/DDBJ databases">
        <title>Caldovatus sediminis gen. nov., sp. nov., a moderately thermophilic bacterium isolated from a hot spring.</title>
        <authorList>
            <person name="Hu C.-J."/>
            <person name="Li W.-J."/>
            <person name="Xian W.-D."/>
        </authorList>
    </citation>
    <scope>NUCLEOTIDE SEQUENCE [LARGE SCALE GENOMIC DNA]</scope>
    <source>
        <strain evidence="1 2">SYSU G05006</strain>
    </source>
</reference>
<name>A0ABS7F1I8_9PROT</name>
<dbReference type="SUPFAM" id="SSF109604">
    <property type="entry name" value="HD-domain/PDEase-like"/>
    <property type="match status" value="1"/>
</dbReference>
<dbReference type="InterPro" id="IPR003607">
    <property type="entry name" value="HD/PDEase_dom"/>
</dbReference>
<organism evidence="1 2">
    <name type="scientific">Caldovatus aquaticus</name>
    <dbReference type="NCBI Taxonomy" id="2865671"/>
    <lineage>
        <taxon>Bacteria</taxon>
        <taxon>Pseudomonadati</taxon>
        <taxon>Pseudomonadota</taxon>
        <taxon>Alphaproteobacteria</taxon>
        <taxon>Acetobacterales</taxon>
        <taxon>Roseomonadaceae</taxon>
        <taxon>Caldovatus</taxon>
    </lineage>
</organism>
<comment type="caution">
    <text evidence="1">The sequence shown here is derived from an EMBL/GenBank/DDBJ whole genome shotgun (WGS) entry which is preliminary data.</text>
</comment>
<sequence>MAEDSPYTIDRTSNSRRQAVEDWLWGLDLVSPEVRERIVTAWVSAWSSSPYRELTEMPFQAGPPFYPLMRHVNEVTRAGVDLARRAAADWGMAVDWDAMASILILHDVDKPLLYRPDAGEDGQGHSRLFHELPHGVVGAMLLRDLGFPHLVVSTVATHATNAPFHGRTMEAQILHYADLFAADHALRAMGKTPFYLRHP</sequence>
<gene>
    <name evidence="1" type="ORF">K1J50_08245</name>
</gene>
<dbReference type="EMBL" id="JAHZUY010000015">
    <property type="protein sequence ID" value="MBW8269475.1"/>
    <property type="molecule type" value="Genomic_DNA"/>
</dbReference>
<accession>A0ABS7F1I8</accession>
<dbReference type="InterPro" id="IPR006675">
    <property type="entry name" value="HDIG_dom"/>
</dbReference>
<dbReference type="Gene3D" id="1.10.3210.10">
    <property type="entry name" value="Hypothetical protein af1432"/>
    <property type="match status" value="1"/>
</dbReference>
<dbReference type="CDD" id="cd00077">
    <property type="entry name" value="HDc"/>
    <property type="match status" value="1"/>
</dbReference>
<dbReference type="Proteomes" id="UP001519924">
    <property type="component" value="Unassembled WGS sequence"/>
</dbReference>
<dbReference type="RefSeq" id="WP_220117229.1">
    <property type="nucleotide sequence ID" value="NZ_JAHZUY010000015.1"/>
</dbReference>